<comment type="similarity">
    <text evidence="6">Belongs to the peptidase C19 family.</text>
</comment>
<evidence type="ECO:0000256" key="5">
    <source>
        <dbReference type="ARBA" id="ARBA00022807"/>
    </source>
</evidence>
<dbReference type="InParanoid" id="F4S5Y0"/>
<evidence type="ECO:0000313" key="9">
    <source>
        <dbReference type="EMBL" id="EGF99990.1"/>
    </source>
</evidence>
<name>F4S5Y0_MELLP</name>
<dbReference type="SUPFAM" id="SSF54001">
    <property type="entry name" value="Cysteine proteinases"/>
    <property type="match status" value="1"/>
</dbReference>
<dbReference type="PROSITE" id="PS00973">
    <property type="entry name" value="USP_2"/>
    <property type="match status" value="1"/>
</dbReference>
<evidence type="ECO:0000256" key="7">
    <source>
        <dbReference type="SAM" id="MobiDB-lite"/>
    </source>
</evidence>
<evidence type="ECO:0000259" key="8">
    <source>
        <dbReference type="PROSITE" id="PS50235"/>
    </source>
</evidence>
<feature type="compositionally biased region" description="Polar residues" evidence="7">
    <location>
        <begin position="172"/>
        <end position="184"/>
    </location>
</feature>
<sequence length="659" mass="72827">MILVETHSNPSSNPIAGPSIPRSFLTSTTTATTMANQSATTPSDLISPLYHFGHSHQHQHQASNESQQQINQTHSSSILKRNSNQCKTQIRHADHLLDTPGVCFASWLSNHSSHLGTVRSTSIINRSLSSSSSSTSSSITLSSSKQLNHQSSSTQITTSSSSTSSPNSIPTQVDNTPGKNVSNDQSSLTSSPSPPSPSIQSSKTTTQVDTNPTPAKPKSWADLLRSGTSKSNQASDISDLKSSSTLLSDRLQTIKNSKHVPFIVPRGLINNGNICFANAILQVLVYCVPFYNLLKHLSLYTTHDFKSQTPLLDAMIGFINEFESIPLSELEPIKDPKTSNVLRYHLPTYLKKIGEPFIAESVWIATKVNSRFDAMRGGQQEDAQKFLCFFLDTLHEKLLSAIERHDGLIRLRQQLAGAAPNATNKDNLIKPPANELDQPNPSSDGWMEVGSKGRPSVTRSTDSISSPLTSIFGFNTRSILHKPKQKDSVTFEPNNMLQLSIESPNIKTIEEALLNFSTPEIISDMMTKNGIKSSATKQIFIESFPPVFILHSKRFGYFEGEVKKNSKSIKFGNLLKIPASVRGSTQRTEEVSYKLFAVVYHHGLMASGGHYTVSIKQQVTDDWIYFDDTMIKDHHQAFPNEDFHQDLKTPYVLFYTRCS</sequence>
<feature type="compositionally biased region" description="Polar residues" evidence="7">
    <location>
        <begin position="1"/>
        <end position="14"/>
    </location>
</feature>
<protein>
    <recommendedName>
        <fullName evidence="6">Ubiquitin carboxyl-terminal hydrolase</fullName>
        <ecNumber evidence="6">3.4.19.12</ecNumber>
    </recommendedName>
</protein>
<evidence type="ECO:0000256" key="4">
    <source>
        <dbReference type="ARBA" id="ARBA00022801"/>
    </source>
</evidence>
<evidence type="ECO:0000256" key="3">
    <source>
        <dbReference type="ARBA" id="ARBA00022786"/>
    </source>
</evidence>
<evidence type="ECO:0000256" key="2">
    <source>
        <dbReference type="ARBA" id="ARBA00022670"/>
    </source>
</evidence>
<keyword evidence="4 6" id="KW-0378">Hydrolase</keyword>
<dbReference type="VEuPathDB" id="FungiDB:MELLADRAFT_123258"/>
<dbReference type="FunCoup" id="F4S5Y0">
    <property type="interactions" value="514"/>
</dbReference>
<comment type="catalytic activity">
    <reaction evidence="1 6">
        <text>Thiol-dependent hydrolysis of ester, thioester, amide, peptide and isopeptide bonds formed by the C-terminal Gly of ubiquitin (a 76-residue protein attached to proteins as an intracellular targeting signal).</text>
        <dbReference type="EC" id="3.4.19.12"/>
    </reaction>
</comment>
<keyword evidence="2 6" id="KW-0645">Protease</keyword>
<proteinExistence type="inferred from homology"/>
<dbReference type="PANTHER" id="PTHR24006:SF687">
    <property type="entry name" value="UBIQUITIN CARBOXYL-TERMINAL HYDROLASE 10"/>
    <property type="match status" value="1"/>
</dbReference>
<dbReference type="InterPro" id="IPR050164">
    <property type="entry name" value="Peptidase_C19"/>
</dbReference>
<dbReference type="GO" id="GO:0016579">
    <property type="term" value="P:protein deubiquitination"/>
    <property type="evidence" value="ECO:0007669"/>
    <property type="project" value="InterPro"/>
</dbReference>
<dbReference type="HOGENOM" id="CLU_008279_3_1_1"/>
<keyword evidence="5 6" id="KW-0788">Thiol protease</keyword>
<dbReference type="InterPro" id="IPR028889">
    <property type="entry name" value="USP"/>
</dbReference>
<keyword evidence="10" id="KW-1185">Reference proteome</keyword>
<dbReference type="EC" id="3.4.19.12" evidence="6"/>
<gene>
    <name evidence="9" type="ORF">MELLADRAFT_123258</name>
</gene>
<dbReference type="EMBL" id="GL883152">
    <property type="protein sequence ID" value="EGF99990.1"/>
    <property type="molecule type" value="Genomic_DNA"/>
</dbReference>
<dbReference type="Pfam" id="PF00443">
    <property type="entry name" value="UCH"/>
    <property type="match status" value="1"/>
</dbReference>
<dbReference type="RefSeq" id="XP_007416791.1">
    <property type="nucleotide sequence ID" value="XM_007416729.1"/>
</dbReference>
<feature type="compositionally biased region" description="Polar residues" evidence="7">
    <location>
        <begin position="60"/>
        <end position="80"/>
    </location>
</feature>
<dbReference type="InterPro" id="IPR001394">
    <property type="entry name" value="Peptidase_C19_UCH"/>
</dbReference>
<dbReference type="InterPro" id="IPR038765">
    <property type="entry name" value="Papain-like_cys_pep_sf"/>
</dbReference>
<dbReference type="eggNOG" id="KOG1871">
    <property type="taxonomic scope" value="Eukaryota"/>
</dbReference>
<dbReference type="GO" id="GO:0005829">
    <property type="term" value="C:cytosol"/>
    <property type="evidence" value="ECO:0007669"/>
    <property type="project" value="TreeGrafter"/>
</dbReference>
<dbReference type="Proteomes" id="UP000001072">
    <property type="component" value="Unassembled WGS sequence"/>
</dbReference>
<accession>F4S5Y0</accession>
<evidence type="ECO:0000313" key="10">
    <source>
        <dbReference type="Proteomes" id="UP000001072"/>
    </source>
</evidence>
<dbReference type="PANTHER" id="PTHR24006">
    <property type="entry name" value="UBIQUITIN CARBOXYL-TERMINAL HYDROLASE"/>
    <property type="match status" value="1"/>
</dbReference>
<dbReference type="PROSITE" id="PS50235">
    <property type="entry name" value="USP_3"/>
    <property type="match status" value="1"/>
</dbReference>
<reference evidence="10" key="1">
    <citation type="journal article" date="2011" name="Proc. Natl. Acad. Sci. U.S.A.">
        <title>Obligate biotrophy features unraveled by the genomic analysis of rust fungi.</title>
        <authorList>
            <person name="Duplessis S."/>
            <person name="Cuomo C.A."/>
            <person name="Lin Y.-C."/>
            <person name="Aerts A."/>
            <person name="Tisserant E."/>
            <person name="Veneault-Fourrey C."/>
            <person name="Joly D.L."/>
            <person name="Hacquard S."/>
            <person name="Amselem J."/>
            <person name="Cantarel B.L."/>
            <person name="Chiu R."/>
            <person name="Coutinho P.M."/>
            <person name="Feau N."/>
            <person name="Field M."/>
            <person name="Frey P."/>
            <person name="Gelhaye E."/>
            <person name="Goldberg J."/>
            <person name="Grabherr M.G."/>
            <person name="Kodira C.D."/>
            <person name="Kohler A."/>
            <person name="Kuees U."/>
            <person name="Lindquist E.A."/>
            <person name="Lucas S.M."/>
            <person name="Mago R."/>
            <person name="Mauceli E."/>
            <person name="Morin E."/>
            <person name="Murat C."/>
            <person name="Pangilinan J.L."/>
            <person name="Park R."/>
            <person name="Pearson M."/>
            <person name="Quesneville H."/>
            <person name="Rouhier N."/>
            <person name="Sakthikumar S."/>
            <person name="Salamov A.A."/>
            <person name="Schmutz J."/>
            <person name="Selles B."/>
            <person name="Shapiro H."/>
            <person name="Tanguay P."/>
            <person name="Tuskan G.A."/>
            <person name="Henrissat B."/>
            <person name="Van de Peer Y."/>
            <person name="Rouze P."/>
            <person name="Ellis J.G."/>
            <person name="Dodds P.N."/>
            <person name="Schein J.E."/>
            <person name="Zhong S."/>
            <person name="Hamelin R.C."/>
            <person name="Grigoriev I.V."/>
            <person name="Szabo L.J."/>
            <person name="Martin F."/>
        </authorList>
    </citation>
    <scope>NUCLEOTIDE SEQUENCE [LARGE SCALE GENOMIC DNA]</scope>
    <source>
        <strain evidence="10">98AG31 / pathotype 3-4-7</strain>
    </source>
</reference>
<feature type="compositionally biased region" description="Low complexity" evidence="7">
    <location>
        <begin position="198"/>
        <end position="207"/>
    </location>
</feature>
<evidence type="ECO:0000256" key="6">
    <source>
        <dbReference type="RuleBase" id="RU366025"/>
    </source>
</evidence>
<organism evidence="10">
    <name type="scientific">Melampsora larici-populina (strain 98AG31 / pathotype 3-4-7)</name>
    <name type="common">Poplar leaf rust fungus</name>
    <dbReference type="NCBI Taxonomy" id="747676"/>
    <lineage>
        <taxon>Eukaryota</taxon>
        <taxon>Fungi</taxon>
        <taxon>Dikarya</taxon>
        <taxon>Basidiomycota</taxon>
        <taxon>Pucciniomycotina</taxon>
        <taxon>Pucciniomycetes</taxon>
        <taxon>Pucciniales</taxon>
        <taxon>Melampsoraceae</taxon>
        <taxon>Melampsora</taxon>
    </lineage>
</organism>
<feature type="region of interest" description="Disordered" evidence="7">
    <location>
        <begin position="422"/>
        <end position="462"/>
    </location>
</feature>
<dbReference type="KEGG" id="mlr:MELLADRAFT_123258"/>
<dbReference type="OrthoDB" id="429671at2759"/>
<keyword evidence="3 6" id="KW-0833">Ubl conjugation pathway</keyword>
<feature type="compositionally biased region" description="Low complexity" evidence="7">
    <location>
        <begin position="26"/>
        <end position="41"/>
    </location>
</feature>
<dbReference type="GO" id="GO:0005634">
    <property type="term" value="C:nucleus"/>
    <property type="evidence" value="ECO:0007669"/>
    <property type="project" value="TreeGrafter"/>
</dbReference>
<feature type="domain" description="USP" evidence="8">
    <location>
        <begin position="266"/>
        <end position="658"/>
    </location>
</feature>
<feature type="region of interest" description="Disordered" evidence="7">
    <location>
        <begin position="127"/>
        <end position="239"/>
    </location>
</feature>
<dbReference type="STRING" id="747676.F4S5Y0"/>
<dbReference type="GO" id="GO:0006508">
    <property type="term" value="P:proteolysis"/>
    <property type="evidence" value="ECO:0007669"/>
    <property type="project" value="UniProtKB-KW"/>
</dbReference>
<feature type="region of interest" description="Disordered" evidence="7">
    <location>
        <begin position="1"/>
        <end position="80"/>
    </location>
</feature>
<dbReference type="GO" id="GO:0004843">
    <property type="term" value="F:cysteine-type deubiquitinase activity"/>
    <property type="evidence" value="ECO:0007669"/>
    <property type="project" value="UniProtKB-UniRule"/>
</dbReference>
<dbReference type="CDD" id="cd02257">
    <property type="entry name" value="Peptidase_C19"/>
    <property type="match status" value="1"/>
</dbReference>
<dbReference type="Gene3D" id="3.90.70.10">
    <property type="entry name" value="Cysteine proteinases"/>
    <property type="match status" value="1"/>
</dbReference>
<evidence type="ECO:0000256" key="1">
    <source>
        <dbReference type="ARBA" id="ARBA00000707"/>
    </source>
</evidence>
<feature type="compositionally biased region" description="Low complexity" evidence="7">
    <location>
        <begin position="127"/>
        <end position="171"/>
    </location>
</feature>
<dbReference type="GeneID" id="18926313"/>
<dbReference type="AlphaFoldDB" id="F4S5Y0"/>
<dbReference type="InterPro" id="IPR018200">
    <property type="entry name" value="USP_CS"/>
</dbReference>
<dbReference type="PROSITE" id="PS00972">
    <property type="entry name" value="USP_1"/>
    <property type="match status" value="1"/>
</dbReference>